<evidence type="ECO:0000256" key="4">
    <source>
        <dbReference type="RuleBase" id="RU003930"/>
    </source>
</evidence>
<dbReference type="InterPro" id="IPR031309">
    <property type="entry name" value="Ribosomal_uL5_C"/>
</dbReference>
<geneLocation type="mitochondrion" evidence="6"/>
<dbReference type="Pfam" id="PF00673">
    <property type="entry name" value="Ribosomal_L5_C"/>
    <property type="match status" value="1"/>
</dbReference>
<proteinExistence type="inferred from homology"/>
<dbReference type="GO" id="GO:0003735">
    <property type="term" value="F:structural constituent of ribosome"/>
    <property type="evidence" value="ECO:0007669"/>
    <property type="project" value="InterPro"/>
</dbReference>
<evidence type="ECO:0000313" key="6">
    <source>
        <dbReference type="EMBL" id="ADY75463.1"/>
    </source>
</evidence>
<dbReference type="GeneID" id="10358525"/>
<feature type="domain" description="Large ribosomal subunit protein uL5 C-terminal" evidence="5">
    <location>
        <begin position="60"/>
        <end position="139"/>
    </location>
</feature>
<evidence type="ECO:0000256" key="1">
    <source>
        <dbReference type="ARBA" id="ARBA00008553"/>
    </source>
</evidence>
<dbReference type="GO" id="GO:0006412">
    <property type="term" value="P:translation"/>
    <property type="evidence" value="ECO:0007669"/>
    <property type="project" value="InterPro"/>
</dbReference>
<keyword evidence="6" id="KW-0496">Mitochondrion</keyword>
<dbReference type="Proteomes" id="UP000007264">
    <property type="component" value="Mitochondrion"/>
</dbReference>
<dbReference type="KEGG" id="csl:CospCoM_p16"/>
<dbReference type="PANTHER" id="PTHR11994">
    <property type="entry name" value="60S RIBOSOMAL PROTEIN L11-RELATED"/>
    <property type="match status" value="1"/>
</dbReference>
<keyword evidence="3 4" id="KW-0687">Ribonucleoprotein</keyword>
<comment type="similarity">
    <text evidence="1 4">Belongs to the universal ribosomal protein uL5 family.</text>
</comment>
<evidence type="ECO:0000256" key="3">
    <source>
        <dbReference type="ARBA" id="ARBA00023274"/>
    </source>
</evidence>
<protein>
    <submittedName>
        <fullName evidence="6">Ribosomal protein L5</fullName>
    </submittedName>
</protein>
<organism evidence="6 7">
    <name type="scientific">Coccomyxa subellipsoidea (strain C-169)</name>
    <name type="common">Green microalga</name>
    <dbReference type="NCBI Taxonomy" id="574566"/>
    <lineage>
        <taxon>Eukaryota</taxon>
        <taxon>Viridiplantae</taxon>
        <taxon>Chlorophyta</taxon>
        <taxon>core chlorophytes</taxon>
        <taxon>Trebouxiophyceae</taxon>
        <taxon>Trebouxiophyceae incertae sedis</taxon>
        <taxon>Coccomyxaceae</taxon>
        <taxon>Coccomyxa</taxon>
        <taxon>Coccomyxa subellipsoidea</taxon>
    </lineage>
</organism>
<name>F1DPM3_COCSC</name>
<dbReference type="Gene3D" id="3.30.1440.10">
    <property type="match status" value="1"/>
</dbReference>
<evidence type="ECO:0000259" key="5">
    <source>
        <dbReference type="Pfam" id="PF00673"/>
    </source>
</evidence>
<dbReference type="EMBL" id="HQ874522">
    <property type="protein sequence ID" value="ADY75463.1"/>
    <property type="molecule type" value="Genomic_DNA"/>
</dbReference>
<dbReference type="InterPro" id="IPR002132">
    <property type="entry name" value="Ribosomal_uL5"/>
</dbReference>
<keyword evidence="7" id="KW-1185">Reference proteome</keyword>
<evidence type="ECO:0000256" key="2">
    <source>
        <dbReference type="ARBA" id="ARBA00022980"/>
    </source>
</evidence>
<dbReference type="GO" id="GO:1990904">
    <property type="term" value="C:ribonucleoprotein complex"/>
    <property type="evidence" value="ECO:0007669"/>
    <property type="project" value="UniProtKB-KW"/>
</dbReference>
<dbReference type="AlphaFoldDB" id="F1DPM3"/>
<dbReference type="InterPro" id="IPR022803">
    <property type="entry name" value="Ribosomal_uL5_dom_sf"/>
</dbReference>
<sequence>MELSPPNKIVLNSSSKRVVQDKKELIVGLSACLMISGQRCQTIWARKSVAGFKLREGSVIGCKVTLRGSSMYAFVDKLINLVLPRARPSLINQAIDPAGAYNIGVSDPFLFVELEHHYDLFQSLQGFDIALVMSSREKSLVPLLWSGLQLLTE</sequence>
<dbReference type="SUPFAM" id="SSF55282">
    <property type="entry name" value="RL5-like"/>
    <property type="match status" value="1"/>
</dbReference>
<gene>
    <name evidence="6" type="primary">rpl5</name>
</gene>
<dbReference type="RefSeq" id="YP_004339021.1">
    <property type="nucleotide sequence ID" value="NC_015316.1"/>
</dbReference>
<accession>F1DPM3</accession>
<evidence type="ECO:0000313" key="7">
    <source>
        <dbReference type="Proteomes" id="UP000007264"/>
    </source>
</evidence>
<reference evidence="6" key="1">
    <citation type="submission" date="2011-01" db="EMBL/GenBank/DDBJ databases">
        <title>Organelle genomes of Coccomyxa sp. C-169.</title>
        <authorList>
            <person name="Smith D.R."/>
            <person name="Yamada T."/>
            <person name="Grigoriev I.V."/>
            <person name="Van Etten J.L."/>
        </authorList>
    </citation>
    <scope>NUCLEOTIDE SEQUENCE [LARGE SCALE GENOMIC DNA]</scope>
</reference>
<dbReference type="PIRSF" id="PIRSF002161">
    <property type="entry name" value="Ribosomal_L5"/>
    <property type="match status" value="1"/>
</dbReference>
<dbReference type="GO" id="GO:0005840">
    <property type="term" value="C:ribosome"/>
    <property type="evidence" value="ECO:0007669"/>
    <property type="project" value="UniProtKB-KW"/>
</dbReference>
<keyword evidence="2 4" id="KW-0689">Ribosomal protein</keyword>